<dbReference type="Proteomes" id="UP001158416">
    <property type="component" value="Unassembled WGS sequence"/>
</dbReference>
<name>A0AA42TQ48_9ENTR</name>
<gene>
    <name evidence="2" type="ORF">N5C39_12795</name>
</gene>
<dbReference type="RefSeq" id="WP_280029066.1">
    <property type="nucleotide sequence ID" value="NZ_JAOCAP010000005.1"/>
</dbReference>
<protein>
    <submittedName>
        <fullName evidence="2">Uncharacterized protein</fullName>
    </submittedName>
</protein>
<accession>A0AA42TQ48</accession>
<reference evidence="2" key="1">
    <citation type="submission" date="2022-09" db="EMBL/GenBank/DDBJ databases">
        <title>Intensive care unit water sources are persistently colonized with multi-drug resistant bacteria and are the site of extensive horizontal gene transfer of antibiotic resistance genes.</title>
        <authorList>
            <person name="Diorio-Toth L."/>
        </authorList>
    </citation>
    <scope>NUCLEOTIDE SEQUENCE</scope>
    <source>
        <strain evidence="2">GD03936</strain>
    </source>
</reference>
<organism evidence="2 3">
    <name type="scientific">Enterobacter bugandensis</name>
    <dbReference type="NCBI Taxonomy" id="881260"/>
    <lineage>
        <taxon>Bacteria</taxon>
        <taxon>Pseudomonadati</taxon>
        <taxon>Pseudomonadota</taxon>
        <taxon>Gammaproteobacteria</taxon>
        <taxon>Enterobacterales</taxon>
        <taxon>Enterobacteriaceae</taxon>
        <taxon>Enterobacter</taxon>
    </lineage>
</organism>
<sequence length="473" mass="53947">MSNNGNKFTYKKVSPRLVQIRNDKIEKIKLYNSLCQHEGYTKKKNNPSYSEVCIDYVPLKNMLLLEDTLVAKTHLYAIPGALECGYSQCINWTAESLLNAQIRRNIGRYTIARLKLASACIGISNSRAFKVKNFYQCVESSEKSTISFIIGGFFCYQSATFWLNSRHEKIKHFIHAGLAEKASLSFTRKKDMKTTPDYLIETTQGKWHTFESKGGESSSRWQRIEEGIAQLESVTEVGWKGKQRIPVSTFVCTHASMDTGKEISINVVDPDPVYPQSIILNHAVCVLLTKIALINLFDTLVEDNPAGIFKVAGMEEWIFISTHHFDGIQLGIPEKYLNLNKISVSNVGVYLALKEIIDSALIENNEFPATEEIEKKLSHFFKRTNSSRKFMSFLTPLLKKKLSYEETLHLFSEYLGLSGMAYDFCQEDERLEKALSESVRKHRSPWGGLVRKAPLSGYDDPWEKKQKQNKMKP</sequence>
<evidence type="ECO:0000313" key="3">
    <source>
        <dbReference type="Proteomes" id="UP001158416"/>
    </source>
</evidence>
<evidence type="ECO:0000256" key="1">
    <source>
        <dbReference type="SAM" id="MobiDB-lite"/>
    </source>
</evidence>
<proteinExistence type="predicted"/>
<feature type="region of interest" description="Disordered" evidence="1">
    <location>
        <begin position="447"/>
        <end position="473"/>
    </location>
</feature>
<dbReference type="EMBL" id="JAOCAP010000005">
    <property type="protein sequence ID" value="MDH1319248.1"/>
    <property type="molecule type" value="Genomic_DNA"/>
</dbReference>
<evidence type="ECO:0000313" key="2">
    <source>
        <dbReference type="EMBL" id="MDH1319248.1"/>
    </source>
</evidence>
<comment type="caution">
    <text evidence="2">The sequence shown here is derived from an EMBL/GenBank/DDBJ whole genome shotgun (WGS) entry which is preliminary data.</text>
</comment>
<dbReference type="AlphaFoldDB" id="A0AA42TQ48"/>